<evidence type="ECO:0000256" key="5">
    <source>
        <dbReference type="ARBA" id="ARBA00023251"/>
    </source>
</evidence>
<organism evidence="8">
    <name type="scientific">uncultured Mycobacterium sp</name>
    <dbReference type="NCBI Taxonomy" id="171292"/>
    <lineage>
        <taxon>Bacteria</taxon>
        <taxon>Bacillati</taxon>
        <taxon>Actinomycetota</taxon>
        <taxon>Actinomycetes</taxon>
        <taxon>Mycobacteriales</taxon>
        <taxon>Mycobacteriaceae</taxon>
        <taxon>Mycobacterium</taxon>
        <taxon>environmental samples</taxon>
    </lineage>
</organism>
<proteinExistence type="inferred from homology"/>
<keyword evidence="2 6" id="KW-0812">Transmembrane</keyword>
<feature type="transmembrane region" description="Helical" evidence="6">
    <location>
        <begin position="30"/>
        <end position="50"/>
    </location>
</feature>
<keyword evidence="6" id="KW-0813">Transport</keyword>
<feature type="transmembrane region" description="Helical" evidence="6">
    <location>
        <begin position="142"/>
        <end position="168"/>
    </location>
</feature>
<feature type="transmembrane region" description="Helical" evidence="6">
    <location>
        <begin position="175"/>
        <end position="194"/>
    </location>
</feature>
<dbReference type="PANTHER" id="PTHR43229:SF2">
    <property type="entry name" value="NODULATION PROTEIN J"/>
    <property type="match status" value="1"/>
</dbReference>
<evidence type="ECO:0000256" key="3">
    <source>
        <dbReference type="ARBA" id="ARBA00022989"/>
    </source>
</evidence>
<dbReference type="AlphaFoldDB" id="A0A1Y5PR07"/>
<keyword evidence="5" id="KW-0046">Antibiotic resistance</keyword>
<dbReference type="InterPro" id="IPR051784">
    <property type="entry name" value="Nod_factor_ABC_transporter"/>
</dbReference>
<dbReference type="PROSITE" id="PS51012">
    <property type="entry name" value="ABC_TM2"/>
    <property type="match status" value="1"/>
</dbReference>
<dbReference type="GO" id="GO:0043190">
    <property type="term" value="C:ATP-binding cassette (ABC) transporter complex"/>
    <property type="evidence" value="ECO:0007669"/>
    <property type="project" value="InterPro"/>
</dbReference>
<keyword evidence="3 6" id="KW-1133">Transmembrane helix</keyword>
<comment type="similarity">
    <text evidence="6">Belongs to the ABC-2 integral membrane protein family.</text>
</comment>
<reference evidence="8" key="1">
    <citation type="submission" date="2016-03" db="EMBL/GenBank/DDBJ databases">
        <authorList>
            <person name="Ploux O."/>
        </authorList>
    </citation>
    <scope>NUCLEOTIDE SEQUENCE</scope>
    <source>
        <strain evidence="8">UC10</strain>
    </source>
</reference>
<name>A0A1Y5PR07_9MYCO</name>
<evidence type="ECO:0000259" key="7">
    <source>
        <dbReference type="PROSITE" id="PS51012"/>
    </source>
</evidence>
<dbReference type="InterPro" id="IPR000412">
    <property type="entry name" value="ABC_2_transport"/>
</dbReference>
<dbReference type="PIRSF" id="PIRSF006648">
    <property type="entry name" value="DrrB"/>
    <property type="match status" value="1"/>
</dbReference>
<feature type="domain" description="ABC transmembrane type-2" evidence="7">
    <location>
        <begin position="30"/>
        <end position="257"/>
    </location>
</feature>
<dbReference type="GO" id="GO:0046677">
    <property type="term" value="P:response to antibiotic"/>
    <property type="evidence" value="ECO:0007669"/>
    <property type="project" value="UniProtKB-KW"/>
</dbReference>
<keyword evidence="6" id="KW-1003">Cell membrane</keyword>
<dbReference type="GO" id="GO:0140359">
    <property type="term" value="F:ABC-type transporter activity"/>
    <property type="evidence" value="ECO:0007669"/>
    <property type="project" value="InterPro"/>
</dbReference>
<evidence type="ECO:0000313" key="8">
    <source>
        <dbReference type="EMBL" id="SBS79769.1"/>
    </source>
</evidence>
<protein>
    <recommendedName>
        <fullName evidence="6">Transport permease protein</fullName>
    </recommendedName>
</protein>
<sequence length="264" mass="27879">MRTGTAIHRRIMPAVILTERMFMHWRLHPMVPLQSVLLPTLLLLTYYLVVSKSMMLATGSDNLATLVPMCIVAGTMMGTLNAGFHIPGERDSGLLSRFWVMPVHRGSFLAGTVLAEAAQTLGAGFFILLVGMSLGLRFEGPWLAAIAFLLIPVLVTIVFATIVIAVAVRTHSAPLLTLLGGAAIGLAFCTGGVAPLEHFPAWVQPIARAQPLTPVIDAMRALVEGEPAGRSLLIGLAWLIGLAAVFGPLAVRGYRAAAQSGGAG</sequence>
<dbReference type="PANTHER" id="PTHR43229">
    <property type="entry name" value="NODULATION PROTEIN J"/>
    <property type="match status" value="1"/>
</dbReference>
<evidence type="ECO:0000256" key="4">
    <source>
        <dbReference type="ARBA" id="ARBA00023136"/>
    </source>
</evidence>
<gene>
    <name evidence="8" type="ORF">MHPYR_90119</name>
</gene>
<feature type="transmembrane region" description="Helical" evidence="6">
    <location>
        <begin position="232"/>
        <end position="251"/>
    </location>
</feature>
<dbReference type="InterPro" id="IPR013525">
    <property type="entry name" value="ABC2_TM"/>
</dbReference>
<evidence type="ECO:0000256" key="1">
    <source>
        <dbReference type="ARBA" id="ARBA00004141"/>
    </source>
</evidence>
<accession>A0A1Y5PR07</accession>
<evidence type="ECO:0000256" key="2">
    <source>
        <dbReference type="ARBA" id="ARBA00022692"/>
    </source>
</evidence>
<evidence type="ECO:0000256" key="6">
    <source>
        <dbReference type="RuleBase" id="RU361157"/>
    </source>
</evidence>
<dbReference type="EMBL" id="FLQS01000089">
    <property type="protein sequence ID" value="SBS79769.1"/>
    <property type="molecule type" value="Genomic_DNA"/>
</dbReference>
<keyword evidence="4 6" id="KW-0472">Membrane</keyword>
<feature type="transmembrane region" description="Helical" evidence="6">
    <location>
        <begin position="62"/>
        <end position="86"/>
    </location>
</feature>
<dbReference type="Pfam" id="PF01061">
    <property type="entry name" value="ABC2_membrane"/>
    <property type="match status" value="1"/>
</dbReference>
<comment type="subcellular location">
    <subcellularLocation>
        <location evidence="6">Cell membrane</location>
        <topology evidence="6">Multi-pass membrane protein</topology>
    </subcellularLocation>
    <subcellularLocation>
        <location evidence="1">Membrane</location>
        <topology evidence="1">Multi-pass membrane protein</topology>
    </subcellularLocation>
</comment>
<dbReference type="InterPro" id="IPR047817">
    <property type="entry name" value="ABC2_TM_bact-type"/>
</dbReference>
<feature type="transmembrane region" description="Helical" evidence="6">
    <location>
        <begin position="107"/>
        <end position="130"/>
    </location>
</feature>